<reference evidence="2 3" key="1">
    <citation type="submission" date="2022-12" db="EMBL/GenBank/DDBJ databases">
        <title>Polyphasic characterization of Geotalea uranireducens NIT-SL11 newly isolated from a complex of sewage sludge and microbially reduced graphene oxide.</title>
        <authorList>
            <person name="Xie L."/>
            <person name="Yoshida N."/>
            <person name="Meng L."/>
        </authorList>
    </citation>
    <scope>NUCLEOTIDE SEQUENCE [LARGE SCALE GENOMIC DNA]</scope>
    <source>
        <strain evidence="2 3">NIT-SL11</strain>
    </source>
</reference>
<dbReference type="Proteomes" id="UP001317705">
    <property type="component" value="Chromosome"/>
</dbReference>
<accession>A0ABM8EN22</accession>
<organism evidence="2 3">
    <name type="scientific">Geotalea uraniireducens</name>
    <dbReference type="NCBI Taxonomy" id="351604"/>
    <lineage>
        <taxon>Bacteria</taxon>
        <taxon>Pseudomonadati</taxon>
        <taxon>Thermodesulfobacteriota</taxon>
        <taxon>Desulfuromonadia</taxon>
        <taxon>Geobacterales</taxon>
        <taxon>Geobacteraceae</taxon>
        <taxon>Geotalea</taxon>
    </lineage>
</organism>
<keyword evidence="1" id="KW-0732">Signal</keyword>
<protein>
    <submittedName>
        <fullName evidence="2">Uncharacterized protein</fullName>
    </submittedName>
</protein>
<evidence type="ECO:0000256" key="1">
    <source>
        <dbReference type="SAM" id="SignalP"/>
    </source>
</evidence>
<name>A0ABM8EN22_9BACT</name>
<dbReference type="EMBL" id="AP027151">
    <property type="protein sequence ID" value="BDV43992.1"/>
    <property type="molecule type" value="Genomic_DNA"/>
</dbReference>
<keyword evidence="3" id="KW-1185">Reference proteome</keyword>
<feature type="chain" id="PRO_5045352203" evidence="1">
    <location>
        <begin position="30"/>
        <end position="182"/>
    </location>
</feature>
<proteinExistence type="predicted"/>
<dbReference type="RefSeq" id="WP_282000104.1">
    <property type="nucleotide sequence ID" value="NZ_AP027151.1"/>
</dbReference>
<evidence type="ECO:0000313" key="2">
    <source>
        <dbReference type="EMBL" id="BDV43992.1"/>
    </source>
</evidence>
<feature type="signal peptide" evidence="1">
    <location>
        <begin position="1"/>
        <end position="29"/>
    </location>
</feature>
<gene>
    <name evidence="2" type="ORF">GURASL_29150</name>
</gene>
<evidence type="ECO:0000313" key="3">
    <source>
        <dbReference type="Proteomes" id="UP001317705"/>
    </source>
</evidence>
<sequence length="182" mass="19894">MGGTSIKALFCTVTVCLAALVLPPGICSAEPTEVRVNNFPDTQRVNGAVSLEGTAKAVKQEGILLLPSRRNELSELFHAGKVETDGYTSVAIHVQGEMKSDAFSSGMIGIILLPDEKPILRALKEVKQLQFPIETTCSVKSGDSEYFSCESNQSIGFAQYRIYFYNTTNKSAEVNAYLYLRK</sequence>